<feature type="domain" description="Rod shape-determining protein MreC beta-barrel core" evidence="7">
    <location>
        <begin position="126"/>
        <end position="280"/>
    </location>
</feature>
<evidence type="ECO:0000259" key="7">
    <source>
        <dbReference type="Pfam" id="PF04085"/>
    </source>
</evidence>
<evidence type="ECO:0000256" key="3">
    <source>
        <dbReference type="ARBA" id="ARBA00022960"/>
    </source>
</evidence>
<reference evidence="8 9" key="1">
    <citation type="submission" date="2020-08" db="EMBL/GenBank/DDBJ databases">
        <title>Cohnella phylogeny.</title>
        <authorList>
            <person name="Dunlap C."/>
        </authorList>
    </citation>
    <scope>NUCLEOTIDE SEQUENCE [LARGE SCALE GENOMIC DNA]</scope>
    <source>
        <strain evidence="8 9">CBP 2801</strain>
    </source>
</reference>
<keyword evidence="6" id="KW-0175">Coiled coil</keyword>
<evidence type="ECO:0000313" key="9">
    <source>
        <dbReference type="Proteomes" id="UP000564644"/>
    </source>
</evidence>
<evidence type="ECO:0000256" key="4">
    <source>
        <dbReference type="ARBA" id="ARBA00032089"/>
    </source>
</evidence>
<dbReference type="PIRSF" id="PIRSF038471">
    <property type="entry name" value="MreC"/>
    <property type="match status" value="1"/>
</dbReference>
<dbReference type="InterPro" id="IPR055342">
    <property type="entry name" value="MreC_beta-barrel_core"/>
</dbReference>
<evidence type="ECO:0000256" key="1">
    <source>
        <dbReference type="ARBA" id="ARBA00009369"/>
    </source>
</evidence>
<accession>A0A7X0SIH4</accession>
<sequence>MFKILRNKRLFIMMIGLILFVALLGFSSGRTGLTWPERFLNDAFGTVQGALYRPVGAVAGFFRDLGRLSDVYKENERLRETVARYTQDKIRYNMIENDNKRLQDELNFTDRQKELYNNYQYLIAQVVASGSNPYDQTIKINLGSHDGIKPKMAVTTVDGLVGLVSKVSEFTSTVMPITELDPNSPDAISIAATVLGKEDQAFGIVSYDKENNLLQMNKIDENATVADGDLVVTSDLGGLLPKGMIIGTVVNTQVGDFGLTRTASIKPAAKLDHLTEVFVVVAPDVDGP</sequence>
<comment type="similarity">
    <text evidence="1 5">Belongs to the MreC family.</text>
</comment>
<dbReference type="EMBL" id="JACJVO010000001">
    <property type="protein sequence ID" value="MBB6729315.1"/>
    <property type="molecule type" value="Genomic_DNA"/>
</dbReference>
<feature type="coiled-coil region" evidence="6">
    <location>
        <begin position="68"/>
        <end position="112"/>
    </location>
</feature>
<protein>
    <recommendedName>
        <fullName evidence="2 5">Cell shape-determining protein MreC</fullName>
    </recommendedName>
    <alternativeName>
        <fullName evidence="4 5">Cell shape protein MreC</fullName>
    </alternativeName>
</protein>
<evidence type="ECO:0000256" key="2">
    <source>
        <dbReference type="ARBA" id="ARBA00013855"/>
    </source>
</evidence>
<dbReference type="Gene3D" id="2.40.10.350">
    <property type="entry name" value="Rod shape-determining protein MreC, domain 2"/>
    <property type="match status" value="1"/>
</dbReference>
<evidence type="ECO:0000313" key="8">
    <source>
        <dbReference type="EMBL" id="MBB6729315.1"/>
    </source>
</evidence>
<dbReference type="InterPro" id="IPR042177">
    <property type="entry name" value="Cell/Rod_1"/>
</dbReference>
<comment type="function">
    <text evidence="5">Involved in formation and maintenance of cell shape.</text>
</comment>
<dbReference type="InterPro" id="IPR007221">
    <property type="entry name" value="MreC"/>
</dbReference>
<dbReference type="GO" id="GO:0005886">
    <property type="term" value="C:plasma membrane"/>
    <property type="evidence" value="ECO:0007669"/>
    <property type="project" value="TreeGrafter"/>
</dbReference>
<comment type="caution">
    <text evidence="8">The sequence shown here is derived from an EMBL/GenBank/DDBJ whole genome shotgun (WGS) entry which is preliminary data.</text>
</comment>
<dbReference type="GO" id="GO:0008360">
    <property type="term" value="P:regulation of cell shape"/>
    <property type="evidence" value="ECO:0007669"/>
    <property type="project" value="UniProtKB-KW"/>
</dbReference>
<organism evidence="8 9">
    <name type="scientific">Cohnella zeiphila</name>
    <dbReference type="NCBI Taxonomy" id="2761120"/>
    <lineage>
        <taxon>Bacteria</taxon>
        <taxon>Bacillati</taxon>
        <taxon>Bacillota</taxon>
        <taxon>Bacilli</taxon>
        <taxon>Bacillales</taxon>
        <taxon>Paenibacillaceae</taxon>
        <taxon>Cohnella</taxon>
    </lineage>
</organism>
<dbReference type="Pfam" id="PF04085">
    <property type="entry name" value="MreC"/>
    <property type="match status" value="1"/>
</dbReference>
<dbReference type="AlphaFoldDB" id="A0A7X0SIH4"/>
<dbReference type="InterPro" id="IPR042175">
    <property type="entry name" value="Cell/Rod_MreC_2"/>
</dbReference>
<keyword evidence="9" id="KW-1185">Reference proteome</keyword>
<evidence type="ECO:0000256" key="5">
    <source>
        <dbReference type="PIRNR" id="PIRNR038471"/>
    </source>
</evidence>
<gene>
    <name evidence="8" type="primary">mreC</name>
    <name evidence="8" type="ORF">H7C18_00195</name>
</gene>
<dbReference type="PANTHER" id="PTHR34138:SF1">
    <property type="entry name" value="CELL SHAPE-DETERMINING PROTEIN MREC"/>
    <property type="match status" value="1"/>
</dbReference>
<dbReference type="NCBIfam" id="TIGR00219">
    <property type="entry name" value="mreC"/>
    <property type="match status" value="1"/>
</dbReference>
<dbReference type="Proteomes" id="UP000564644">
    <property type="component" value="Unassembled WGS sequence"/>
</dbReference>
<keyword evidence="3 5" id="KW-0133">Cell shape</keyword>
<proteinExistence type="inferred from homology"/>
<dbReference type="Gene3D" id="2.40.10.340">
    <property type="entry name" value="Rod shape-determining protein MreC, domain 1"/>
    <property type="match status" value="1"/>
</dbReference>
<name>A0A7X0SIH4_9BACL</name>
<evidence type="ECO:0000256" key="6">
    <source>
        <dbReference type="SAM" id="Coils"/>
    </source>
</evidence>
<dbReference type="PANTHER" id="PTHR34138">
    <property type="entry name" value="CELL SHAPE-DETERMINING PROTEIN MREC"/>
    <property type="match status" value="1"/>
</dbReference>